<protein>
    <submittedName>
        <fullName evidence="2">DUF2304 domain-containing protein</fullName>
    </submittedName>
</protein>
<evidence type="ECO:0000313" key="2">
    <source>
        <dbReference type="EMBL" id="QWV92450.1"/>
    </source>
</evidence>
<evidence type="ECO:0000313" key="3">
    <source>
        <dbReference type="Proteomes" id="UP000683557"/>
    </source>
</evidence>
<dbReference type="Pfam" id="PF10066">
    <property type="entry name" value="DUF2304"/>
    <property type="match status" value="1"/>
</dbReference>
<dbReference type="RefSeq" id="WP_216799255.1">
    <property type="nucleotide sequence ID" value="NZ_CP076723.1"/>
</dbReference>
<evidence type="ECO:0000256" key="1">
    <source>
        <dbReference type="SAM" id="Phobius"/>
    </source>
</evidence>
<organism evidence="2 3">
    <name type="scientific">Geomonas oryzisoli</name>
    <dbReference type="NCBI Taxonomy" id="2847992"/>
    <lineage>
        <taxon>Bacteria</taxon>
        <taxon>Pseudomonadati</taxon>
        <taxon>Thermodesulfobacteriota</taxon>
        <taxon>Desulfuromonadia</taxon>
        <taxon>Geobacterales</taxon>
        <taxon>Geobacteraceae</taxon>
        <taxon>Geomonas</taxon>
    </lineage>
</organism>
<keyword evidence="1" id="KW-0472">Membrane</keyword>
<feature type="transmembrane region" description="Helical" evidence="1">
    <location>
        <begin position="6"/>
        <end position="23"/>
    </location>
</feature>
<dbReference type="Proteomes" id="UP000683557">
    <property type="component" value="Chromosome"/>
</dbReference>
<reference evidence="2 3" key="1">
    <citation type="submission" date="2021-06" db="EMBL/GenBank/DDBJ databases">
        <title>Gemonas diversity in paddy soil.</title>
        <authorList>
            <person name="Liu G."/>
        </authorList>
    </citation>
    <scope>NUCLEOTIDE SEQUENCE [LARGE SCALE GENOMIC DNA]</scope>
    <source>
        <strain evidence="2 3">RG10</strain>
    </source>
</reference>
<keyword evidence="3" id="KW-1185">Reference proteome</keyword>
<keyword evidence="1" id="KW-0812">Transmembrane</keyword>
<name>A0ABX8J2I1_9BACT</name>
<accession>A0ABX8J2I1</accession>
<keyword evidence="1" id="KW-1133">Transmembrane helix</keyword>
<feature type="transmembrane region" description="Helical" evidence="1">
    <location>
        <begin position="68"/>
        <end position="88"/>
    </location>
</feature>
<feature type="transmembrane region" description="Helical" evidence="1">
    <location>
        <begin position="35"/>
        <end position="62"/>
    </location>
</feature>
<dbReference type="EMBL" id="CP076723">
    <property type="protein sequence ID" value="QWV92450.1"/>
    <property type="molecule type" value="Genomic_DNA"/>
</dbReference>
<sequence>MDLTKIASLGLSVGIFCFVVWLVRERRLREKYALLWLCTSVFVILLTVSRHILEVAALAIGIYYPPSLLFLVGVLFLLLVAIGHSVTLSRLSEGNHNLAQEVALLRKQVEDLKEEQKAHKL</sequence>
<proteinExistence type="predicted"/>
<gene>
    <name evidence="2" type="ORF">KP004_14725</name>
</gene>
<dbReference type="InterPro" id="IPR019277">
    <property type="entry name" value="DUF2304"/>
</dbReference>